<comment type="similarity">
    <text evidence="5">Belongs to the archaeal Rpo11/eukaryotic RPB11/RPC19 RNA polymerase subunit family.</text>
</comment>
<feature type="domain" description="DNA-directed RNA polymerase RBP11-like dimerisation" evidence="6">
    <location>
        <begin position="71"/>
        <end position="143"/>
    </location>
</feature>
<dbReference type="GO" id="GO:0003677">
    <property type="term" value="F:DNA binding"/>
    <property type="evidence" value="ECO:0007669"/>
    <property type="project" value="InterPro"/>
</dbReference>
<dbReference type="Gene3D" id="3.30.1360.10">
    <property type="entry name" value="RNA polymerase, RBP11-like subunit"/>
    <property type="match status" value="1"/>
</dbReference>
<dbReference type="InterPro" id="IPR022905">
    <property type="entry name" value="Rpo11-like"/>
</dbReference>
<dbReference type="VEuPathDB" id="FungiDB:PABG_02705"/>
<dbReference type="GO" id="GO:0005665">
    <property type="term" value="C:RNA polymerase II, core complex"/>
    <property type="evidence" value="ECO:0007669"/>
    <property type="project" value="InterPro"/>
</dbReference>
<keyword evidence="2" id="KW-0240">DNA-directed RNA polymerase</keyword>
<dbReference type="OrthoDB" id="10248581at2759"/>
<dbReference type="GO" id="GO:0046983">
    <property type="term" value="F:protein dimerization activity"/>
    <property type="evidence" value="ECO:0007669"/>
    <property type="project" value="InterPro"/>
</dbReference>
<dbReference type="OMA" id="MNAPSRY"/>
<dbReference type="GO" id="GO:0003899">
    <property type="term" value="F:DNA-directed RNA polymerase activity"/>
    <property type="evidence" value="ECO:0007669"/>
    <property type="project" value="InterPro"/>
</dbReference>
<evidence type="ECO:0000256" key="1">
    <source>
        <dbReference type="ARBA" id="ARBA00004123"/>
    </source>
</evidence>
<protein>
    <recommendedName>
        <fullName evidence="6">DNA-directed RNA polymerase RBP11-like dimerisation domain-containing protein</fullName>
    </recommendedName>
</protein>
<keyword evidence="4" id="KW-0539">Nucleus</keyword>
<name>A0A1D2JK51_PARBR</name>
<dbReference type="PROSITE" id="PS01154">
    <property type="entry name" value="RNA_POL_L_13KD"/>
    <property type="match status" value="1"/>
</dbReference>
<dbReference type="Pfam" id="PF13656">
    <property type="entry name" value="RNA_pol_L_2"/>
    <property type="match status" value="1"/>
</dbReference>
<dbReference type="InterPro" id="IPR009025">
    <property type="entry name" value="RBP11-like_dimer"/>
</dbReference>
<dbReference type="InterPro" id="IPR008193">
    <property type="entry name" value="RNA_pol_Rpb11_13-16kDa_CS"/>
</dbReference>
<evidence type="ECO:0000259" key="6">
    <source>
        <dbReference type="Pfam" id="PF13656"/>
    </source>
</evidence>
<dbReference type="EMBL" id="LZYO01000054">
    <property type="protein sequence ID" value="ODH39302.1"/>
    <property type="molecule type" value="Genomic_DNA"/>
</dbReference>
<sequence>MDITRLPRERDPERERSMTFFDSSAASYRQNPCRTKVRPHLDNVSRFESFVLLPGEKKVEVEVDTRVPSTAIFTFNKEDHTLGNMIRSRLLNSSHVLFSGYKVPHPLIPKFILRVQTDGQITPKEAVITACHELVKDLGALSREFTKEYELRKMVGAGAQQQNAQNGA</sequence>
<gene>
    <name evidence="7" type="ORF">ACO22_01970</name>
</gene>
<dbReference type="GO" id="GO:0006366">
    <property type="term" value="P:transcription by RNA polymerase II"/>
    <property type="evidence" value="ECO:0007669"/>
    <property type="project" value="InterPro"/>
</dbReference>
<evidence type="ECO:0000256" key="3">
    <source>
        <dbReference type="ARBA" id="ARBA00023163"/>
    </source>
</evidence>
<dbReference type="InterPro" id="IPR037685">
    <property type="entry name" value="RBP11"/>
</dbReference>
<evidence type="ECO:0000313" key="7">
    <source>
        <dbReference type="EMBL" id="ODH39302.1"/>
    </source>
</evidence>
<evidence type="ECO:0000256" key="5">
    <source>
        <dbReference type="ARBA" id="ARBA00025751"/>
    </source>
</evidence>
<comment type="caution">
    <text evidence="7">The sequence shown here is derived from an EMBL/GenBank/DDBJ whole genome shotgun (WGS) entry which is preliminary data.</text>
</comment>
<keyword evidence="3" id="KW-0804">Transcription</keyword>
<dbReference type="Proteomes" id="UP000242814">
    <property type="component" value="Unassembled WGS sequence"/>
</dbReference>
<proteinExistence type="inferred from homology"/>
<accession>A0A1D2JK51</accession>
<organism evidence="7 8">
    <name type="scientific">Paracoccidioides brasiliensis</name>
    <dbReference type="NCBI Taxonomy" id="121759"/>
    <lineage>
        <taxon>Eukaryota</taxon>
        <taxon>Fungi</taxon>
        <taxon>Dikarya</taxon>
        <taxon>Ascomycota</taxon>
        <taxon>Pezizomycotina</taxon>
        <taxon>Eurotiomycetes</taxon>
        <taxon>Eurotiomycetidae</taxon>
        <taxon>Onygenales</taxon>
        <taxon>Ajellomycetaceae</taxon>
        <taxon>Paracoccidioides</taxon>
    </lineage>
</organism>
<dbReference type="CDD" id="cd06926">
    <property type="entry name" value="RNAP_II_RPB11"/>
    <property type="match status" value="1"/>
</dbReference>
<dbReference type="FunFam" id="3.30.1360.10:FF:000003">
    <property type="entry name" value="DNA-directed RNA polymerase II subunit RPB11"/>
    <property type="match status" value="1"/>
</dbReference>
<evidence type="ECO:0000256" key="4">
    <source>
        <dbReference type="ARBA" id="ARBA00023242"/>
    </source>
</evidence>
<comment type="subcellular location">
    <subcellularLocation>
        <location evidence="1">Nucleus</location>
    </subcellularLocation>
</comment>
<evidence type="ECO:0000256" key="2">
    <source>
        <dbReference type="ARBA" id="ARBA00022478"/>
    </source>
</evidence>
<dbReference type="PANTHER" id="PTHR13946">
    <property type="entry name" value="DNA-DIRECTED RNA POLYMERASE I,II,III"/>
    <property type="match status" value="1"/>
</dbReference>
<reference evidence="7 8" key="1">
    <citation type="submission" date="2016-06" db="EMBL/GenBank/DDBJ databases">
        <authorList>
            <person name="Kjaerup R.B."/>
            <person name="Dalgaard T.S."/>
            <person name="Juul-Madsen H.R."/>
        </authorList>
    </citation>
    <scope>NUCLEOTIDE SEQUENCE [LARGE SCALE GENOMIC DNA]</scope>
    <source>
        <strain evidence="7 8">Pb300</strain>
    </source>
</reference>
<dbReference type="SUPFAM" id="SSF55257">
    <property type="entry name" value="RBP11-like subunits of RNA polymerase"/>
    <property type="match status" value="1"/>
</dbReference>
<dbReference type="VEuPathDB" id="FungiDB:PADG_01151"/>
<dbReference type="PANTHER" id="PTHR13946:SF16">
    <property type="entry name" value="DNA-DIRECTED RNA POLYMERASE II SUBUNIT RPB11"/>
    <property type="match status" value="1"/>
</dbReference>
<dbReference type="HAMAP" id="MF_00261">
    <property type="entry name" value="RNApol_arch_Rpo11"/>
    <property type="match status" value="1"/>
</dbReference>
<dbReference type="AlphaFoldDB" id="A0A1D2JK51"/>
<dbReference type="InterPro" id="IPR036603">
    <property type="entry name" value="RBP11-like"/>
</dbReference>
<evidence type="ECO:0000313" key="8">
    <source>
        <dbReference type="Proteomes" id="UP000242814"/>
    </source>
</evidence>